<evidence type="ECO:0000256" key="1">
    <source>
        <dbReference type="ARBA" id="ARBA00022527"/>
    </source>
</evidence>
<feature type="domain" description="Histidine kinase/HSP90-like ATPase" evidence="3">
    <location>
        <begin position="41"/>
        <end position="160"/>
    </location>
</feature>
<dbReference type="InterPro" id="IPR003594">
    <property type="entry name" value="HATPase_dom"/>
</dbReference>
<dbReference type="Proteomes" id="UP001501391">
    <property type="component" value="Unassembled WGS sequence"/>
</dbReference>
<dbReference type="InterPro" id="IPR050267">
    <property type="entry name" value="Anti-sigma-factor_SerPK"/>
</dbReference>
<dbReference type="InterPro" id="IPR036890">
    <property type="entry name" value="HATPase_C_sf"/>
</dbReference>
<keyword evidence="1" id="KW-0418">Kinase</keyword>
<protein>
    <recommendedName>
        <fullName evidence="3">Histidine kinase/HSP90-like ATPase domain-containing protein</fullName>
    </recommendedName>
</protein>
<keyword evidence="5" id="KW-1185">Reference proteome</keyword>
<feature type="compositionally biased region" description="Low complexity" evidence="2">
    <location>
        <begin position="242"/>
        <end position="257"/>
    </location>
</feature>
<gene>
    <name evidence="4" type="ORF">GCM10009787_19760</name>
</gene>
<dbReference type="Pfam" id="PF13581">
    <property type="entry name" value="HATPase_c_2"/>
    <property type="match status" value="1"/>
</dbReference>
<feature type="region of interest" description="Disordered" evidence="2">
    <location>
        <begin position="242"/>
        <end position="339"/>
    </location>
</feature>
<feature type="compositionally biased region" description="Pro residues" evidence="2">
    <location>
        <begin position="330"/>
        <end position="339"/>
    </location>
</feature>
<feature type="compositionally biased region" description="Low complexity" evidence="2">
    <location>
        <begin position="297"/>
        <end position="314"/>
    </location>
</feature>
<feature type="region of interest" description="Disordered" evidence="2">
    <location>
        <begin position="165"/>
        <end position="206"/>
    </location>
</feature>
<evidence type="ECO:0000259" key="3">
    <source>
        <dbReference type="Pfam" id="PF13581"/>
    </source>
</evidence>
<feature type="compositionally biased region" description="Pro residues" evidence="2">
    <location>
        <begin position="276"/>
        <end position="293"/>
    </location>
</feature>
<accession>A0ABN3BEI1</accession>
<organism evidence="4 5">
    <name type="scientific">Streptomyces bangladeshensis</name>
    <dbReference type="NCBI Taxonomy" id="295352"/>
    <lineage>
        <taxon>Bacteria</taxon>
        <taxon>Bacillati</taxon>
        <taxon>Actinomycetota</taxon>
        <taxon>Actinomycetes</taxon>
        <taxon>Kitasatosporales</taxon>
        <taxon>Streptomycetaceae</taxon>
        <taxon>Streptomyces</taxon>
    </lineage>
</organism>
<dbReference type="CDD" id="cd16936">
    <property type="entry name" value="HATPase_RsbW-like"/>
    <property type="match status" value="1"/>
</dbReference>
<keyword evidence="1" id="KW-0808">Transferase</keyword>
<sequence length="339" mass="34089">MDASTLLDPLFSVFFRFLRTSHRGVAAVISHPSRHCTVELQALPSRIGQVRRIVSAQLRYWHLDPLIDRAALGVTELLSNVHRHARPDKSCTVELELLPDRLTVSVRDHDPRLPVPADAPDTADCGPLATCGRGLAMVAAVSESWGARPDGENGKVVWFTLPATAPAHGRPEGGRRGVAKRATPTPVATPAPAPTPTVTPTPSPAAEPVAVGVSVPTGAGVPAVARASVPAGAELPGGAGASTPAGVAAPTGTAPVGSAASVRSTTRAGRTAPARAPAPAPAPAPVDNTPPVPVHSTAPARTTTPAGGTAPVAAKPSAPVTSPAPGVGPASPPRPAVRG</sequence>
<evidence type="ECO:0000256" key="2">
    <source>
        <dbReference type="SAM" id="MobiDB-lite"/>
    </source>
</evidence>
<proteinExistence type="predicted"/>
<dbReference type="PANTHER" id="PTHR35526:SF3">
    <property type="entry name" value="ANTI-SIGMA-F FACTOR RSBW"/>
    <property type="match status" value="1"/>
</dbReference>
<evidence type="ECO:0000313" key="5">
    <source>
        <dbReference type="Proteomes" id="UP001501391"/>
    </source>
</evidence>
<dbReference type="PANTHER" id="PTHR35526">
    <property type="entry name" value="ANTI-SIGMA-F FACTOR RSBW-RELATED"/>
    <property type="match status" value="1"/>
</dbReference>
<feature type="compositionally biased region" description="Pro residues" evidence="2">
    <location>
        <begin position="187"/>
        <end position="205"/>
    </location>
</feature>
<reference evidence="4 5" key="1">
    <citation type="journal article" date="2019" name="Int. J. Syst. Evol. Microbiol.">
        <title>The Global Catalogue of Microorganisms (GCM) 10K type strain sequencing project: providing services to taxonomists for standard genome sequencing and annotation.</title>
        <authorList>
            <consortium name="The Broad Institute Genomics Platform"/>
            <consortium name="The Broad Institute Genome Sequencing Center for Infectious Disease"/>
            <person name="Wu L."/>
            <person name="Ma J."/>
        </authorList>
    </citation>
    <scope>NUCLEOTIDE SEQUENCE [LARGE SCALE GENOMIC DNA]</scope>
    <source>
        <strain evidence="4 5">JCM 14924</strain>
    </source>
</reference>
<dbReference type="EMBL" id="BAAAOQ010000005">
    <property type="protein sequence ID" value="GAA2194310.1"/>
    <property type="molecule type" value="Genomic_DNA"/>
</dbReference>
<name>A0ABN3BEI1_9ACTN</name>
<dbReference type="Gene3D" id="3.30.565.10">
    <property type="entry name" value="Histidine kinase-like ATPase, C-terminal domain"/>
    <property type="match status" value="1"/>
</dbReference>
<comment type="caution">
    <text evidence="4">The sequence shown here is derived from an EMBL/GenBank/DDBJ whole genome shotgun (WGS) entry which is preliminary data.</text>
</comment>
<feature type="compositionally biased region" description="Low complexity" evidence="2">
    <location>
        <begin position="266"/>
        <end position="275"/>
    </location>
</feature>
<evidence type="ECO:0000313" key="4">
    <source>
        <dbReference type="EMBL" id="GAA2194310.1"/>
    </source>
</evidence>
<keyword evidence="1" id="KW-0723">Serine/threonine-protein kinase</keyword>
<dbReference type="SUPFAM" id="SSF55874">
    <property type="entry name" value="ATPase domain of HSP90 chaperone/DNA topoisomerase II/histidine kinase"/>
    <property type="match status" value="1"/>
</dbReference>